<feature type="transmembrane region" description="Helical" evidence="1">
    <location>
        <begin position="52"/>
        <end position="73"/>
    </location>
</feature>
<feature type="transmembrane region" description="Helical" evidence="1">
    <location>
        <begin position="80"/>
        <end position="102"/>
    </location>
</feature>
<dbReference type="PANTHER" id="PTHR39608">
    <property type="entry name" value="INTEGRAL MEMBRANE PROTEIN (AFU_ORTHOLOGUE AFUA_5G08640)"/>
    <property type="match status" value="1"/>
</dbReference>
<keyword evidence="3" id="KW-1185">Reference proteome</keyword>
<sequence length="193" mass="21493">MPHPQRTSAAITAASTFFRVFEIICGGIIVGILAYYQHRVDKAPDGRQSARILYSLIIGCVGLIWSLLAISLFKLASFHLLLDFILFAGWIVAFALLVNLTANDDICSSSWFAHYWAYYWGGWWSYFLDDLAISIPIGYAPGCASWQTVLAFLFIGAVVFLCSAVVGCATLLTRLSERRSRRDTRKPEQDGPV</sequence>
<gene>
    <name evidence="2" type="ORF">BO80DRAFT_444529</name>
</gene>
<dbReference type="AlphaFoldDB" id="A0A395H1C1"/>
<feature type="transmembrane region" description="Helical" evidence="1">
    <location>
        <begin position="20"/>
        <end position="37"/>
    </location>
</feature>
<organism evidence="2 3">
    <name type="scientific">Aspergillus ibericus CBS 121593</name>
    <dbReference type="NCBI Taxonomy" id="1448316"/>
    <lineage>
        <taxon>Eukaryota</taxon>
        <taxon>Fungi</taxon>
        <taxon>Dikarya</taxon>
        <taxon>Ascomycota</taxon>
        <taxon>Pezizomycotina</taxon>
        <taxon>Eurotiomycetes</taxon>
        <taxon>Eurotiomycetidae</taxon>
        <taxon>Eurotiales</taxon>
        <taxon>Aspergillaceae</taxon>
        <taxon>Aspergillus</taxon>
        <taxon>Aspergillus subgen. Circumdati</taxon>
    </lineage>
</organism>
<evidence type="ECO:0008006" key="4">
    <source>
        <dbReference type="Google" id="ProtNLM"/>
    </source>
</evidence>
<protein>
    <recommendedName>
        <fullName evidence="4">MARVEL domain-containing protein</fullName>
    </recommendedName>
</protein>
<dbReference type="VEuPathDB" id="FungiDB:BO80DRAFT_444529"/>
<keyword evidence="1" id="KW-1133">Transmembrane helix</keyword>
<proteinExistence type="predicted"/>
<accession>A0A395H1C1</accession>
<evidence type="ECO:0000256" key="1">
    <source>
        <dbReference type="SAM" id="Phobius"/>
    </source>
</evidence>
<keyword evidence="1" id="KW-0472">Membrane</keyword>
<dbReference type="EMBL" id="KZ824435">
    <property type="protein sequence ID" value="RAL01453.1"/>
    <property type="molecule type" value="Genomic_DNA"/>
</dbReference>
<dbReference type="OrthoDB" id="4074965at2759"/>
<dbReference type="GeneID" id="37226299"/>
<evidence type="ECO:0000313" key="3">
    <source>
        <dbReference type="Proteomes" id="UP000249402"/>
    </source>
</evidence>
<reference evidence="2 3" key="1">
    <citation type="submission" date="2018-02" db="EMBL/GenBank/DDBJ databases">
        <title>The genomes of Aspergillus section Nigri reveals drivers in fungal speciation.</title>
        <authorList>
            <consortium name="DOE Joint Genome Institute"/>
            <person name="Vesth T.C."/>
            <person name="Nybo J."/>
            <person name="Theobald S."/>
            <person name="Brandl J."/>
            <person name="Frisvad J.C."/>
            <person name="Nielsen K.F."/>
            <person name="Lyhne E.K."/>
            <person name="Kogle M.E."/>
            <person name="Kuo A."/>
            <person name="Riley R."/>
            <person name="Clum A."/>
            <person name="Nolan M."/>
            <person name="Lipzen A."/>
            <person name="Salamov A."/>
            <person name="Henrissat B."/>
            <person name="Wiebenga A."/>
            <person name="De vries R.P."/>
            <person name="Grigoriev I.V."/>
            <person name="Mortensen U.H."/>
            <person name="Andersen M.R."/>
            <person name="Baker S.E."/>
        </authorList>
    </citation>
    <scope>NUCLEOTIDE SEQUENCE [LARGE SCALE GENOMIC DNA]</scope>
    <source>
        <strain evidence="2 3">CBS 121593</strain>
    </source>
</reference>
<keyword evidence="1" id="KW-0812">Transmembrane</keyword>
<evidence type="ECO:0000313" key="2">
    <source>
        <dbReference type="EMBL" id="RAL01453.1"/>
    </source>
</evidence>
<name>A0A395H1C1_9EURO</name>
<feature type="transmembrane region" description="Helical" evidence="1">
    <location>
        <begin position="149"/>
        <end position="172"/>
    </location>
</feature>
<dbReference type="PANTHER" id="PTHR39608:SF1">
    <property type="entry name" value="INTEGRAL MEMBRANE PROTEIN (AFU_ORTHOLOGUE AFUA_5G08640)"/>
    <property type="match status" value="1"/>
</dbReference>
<dbReference type="Proteomes" id="UP000249402">
    <property type="component" value="Unassembled WGS sequence"/>
</dbReference>
<dbReference type="RefSeq" id="XP_025575780.1">
    <property type="nucleotide sequence ID" value="XM_025721434.1"/>
</dbReference>